<reference evidence="2" key="1">
    <citation type="submission" date="2018-01" db="EMBL/GenBank/DDBJ databases">
        <authorList>
            <person name="Gaut B.S."/>
            <person name="Morton B.R."/>
            <person name="Clegg M.T."/>
            <person name="Duvall M.R."/>
        </authorList>
    </citation>
    <scope>NUCLEOTIDE SEQUENCE [LARGE SCALE GENOMIC DNA]</scope>
</reference>
<dbReference type="EMBL" id="MG757156">
    <property type="protein sequence ID" value="AVD99679.1"/>
    <property type="molecule type" value="Genomic_DNA"/>
</dbReference>
<evidence type="ECO:0000313" key="2">
    <source>
        <dbReference type="Proteomes" id="UP000240246"/>
    </source>
</evidence>
<protein>
    <submittedName>
        <fullName evidence="1">Uncharacterized protein</fullName>
    </submittedName>
</protein>
<gene>
    <name evidence="1" type="ORF">SEA_CUKE_61</name>
</gene>
<evidence type="ECO:0000313" key="1">
    <source>
        <dbReference type="EMBL" id="AVD99679.1"/>
    </source>
</evidence>
<proteinExistence type="predicted"/>
<accession>A0A2L1IWW4</accession>
<sequence length="57" mass="6533">MKVRIDLTLQVDPDRWRVVRGLPEDTNSTVRHDVKSWAESQIVMALADERILITDGS</sequence>
<organism evidence="1 2">
    <name type="scientific">Mycobacterium phage Cuke</name>
    <dbReference type="NCBI Taxonomy" id="2079417"/>
    <lineage>
        <taxon>Viruses</taxon>
        <taxon>Duplodnaviria</taxon>
        <taxon>Heunggongvirae</taxon>
        <taxon>Uroviricota</taxon>
        <taxon>Caudoviricetes</taxon>
        <taxon>Cukevirus</taxon>
        <taxon>Cukevirus cuke</taxon>
    </lineage>
</organism>
<keyword evidence="2" id="KW-1185">Reference proteome</keyword>
<name>A0A2L1IWW4_9CAUD</name>
<dbReference type="Proteomes" id="UP000240246">
    <property type="component" value="Segment"/>
</dbReference>